<feature type="region of interest" description="Disordered" evidence="1">
    <location>
        <begin position="1"/>
        <end position="22"/>
    </location>
</feature>
<organism evidence="2 3">
    <name type="scientific">Ensete ventricosum</name>
    <name type="common">Abyssinian banana</name>
    <name type="synonym">Musa ensete</name>
    <dbReference type="NCBI Taxonomy" id="4639"/>
    <lineage>
        <taxon>Eukaryota</taxon>
        <taxon>Viridiplantae</taxon>
        <taxon>Streptophyta</taxon>
        <taxon>Embryophyta</taxon>
        <taxon>Tracheophyta</taxon>
        <taxon>Spermatophyta</taxon>
        <taxon>Magnoliopsida</taxon>
        <taxon>Liliopsida</taxon>
        <taxon>Zingiberales</taxon>
        <taxon>Musaceae</taxon>
        <taxon>Ensete</taxon>
    </lineage>
</organism>
<gene>
    <name evidence="2" type="ORF">OPV22_023509</name>
</gene>
<evidence type="ECO:0000313" key="2">
    <source>
        <dbReference type="EMBL" id="KAJ8479782.1"/>
    </source>
</evidence>
<dbReference type="Proteomes" id="UP001222027">
    <property type="component" value="Unassembled WGS sequence"/>
</dbReference>
<comment type="caution">
    <text evidence="2">The sequence shown here is derived from an EMBL/GenBank/DDBJ whole genome shotgun (WGS) entry which is preliminary data.</text>
</comment>
<reference evidence="2 3" key="1">
    <citation type="submission" date="2022-12" db="EMBL/GenBank/DDBJ databases">
        <title>Chromosome-scale assembly of the Ensete ventricosum genome.</title>
        <authorList>
            <person name="Dussert Y."/>
            <person name="Stocks J."/>
            <person name="Wendawek A."/>
            <person name="Woldeyes F."/>
            <person name="Nichols R.A."/>
            <person name="Borrell J.S."/>
        </authorList>
    </citation>
    <scope>NUCLEOTIDE SEQUENCE [LARGE SCALE GENOMIC DNA]</scope>
    <source>
        <strain evidence="3">cv. Maze</strain>
        <tissue evidence="2">Seeds</tissue>
    </source>
</reference>
<feature type="region of interest" description="Disordered" evidence="1">
    <location>
        <begin position="86"/>
        <end position="136"/>
    </location>
</feature>
<feature type="compositionally biased region" description="Basic and acidic residues" evidence="1">
    <location>
        <begin position="120"/>
        <end position="130"/>
    </location>
</feature>
<keyword evidence="3" id="KW-1185">Reference proteome</keyword>
<dbReference type="EMBL" id="JAQQAF010000006">
    <property type="protein sequence ID" value="KAJ8479782.1"/>
    <property type="molecule type" value="Genomic_DNA"/>
</dbReference>
<dbReference type="AlphaFoldDB" id="A0AAV8QVM9"/>
<proteinExistence type="predicted"/>
<protein>
    <submittedName>
        <fullName evidence="2">Uncharacterized protein</fullName>
    </submittedName>
</protein>
<name>A0AAV8QVM9_ENSVE</name>
<evidence type="ECO:0000256" key="1">
    <source>
        <dbReference type="SAM" id="MobiDB-lite"/>
    </source>
</evidence>
<accession>A0AAV8QVM9</accession>
<evidence type="ECO:0000313" key="3">
    <source>
        <dbReference type="Proteomes" id="UP001222027"/>
    </source>
</evidence>
<sequence length="136" mass="15205">MPPSTLSNQRKGKQVGVRRSGRKSIHWSTELGGALKVLLVTAALKTPLQSTTQSEEAEMKTVISNMLRKPRTFLINQTKIHKTNPSCEVKQKKKIEEEQTPVPGRCLKENQGLTKSNHQFPEDAGKREEAFSAPQL</sequence>